<evidence type="ECO:0000256" key="1">
    <source>
        <dbReference type="SAM" id="Phobius"/>
    </source>
</evidence>
<evidence type="ECO:0000313" key="3">
    <source>
        <dbReference type="Proteomes" id="UP000461948"/>
    </source>
</evidence>
<dbReference type="Pfam" id="PF04550">
    <property type="entry name" value="Phage_holin_3_2"/>
    <property type="match status" value="1"/>
</dbReference>
<evidence type="ECO:0000313" key="2">
    <source>
        <dbReference type="EMBL" id="MSE15525.1"/>
    </source>
</evidence>
<reference evidence="2 3" key="1">
    <citation type="submission" date="2019-11" db="EMBL/GenBank/DDBJ databases">
        <title>Draft Genome Sequence of Plant Growth-Promoting Rhizosphere-Associated Bacteria.</title>
        <authorList>
            <person name="Vasilyev I.Y."/>
            <person name="Radchenko V."/>
            <person name="Ilnitskaya E.V."/>
        </authorList>
    </citation>
    <scope>NUCLEOTIDE SEQUENCE [LARGE SCALE GENOMIC DNA]</scope>
    <source>
        <strain evidence="2 3">VRA_MhP_f</strain>
    </source>
</reference>
<feature type="transmembrane region" description="Helical" evidence="1">
    <location>
        <begin position="62"/>
        <end position="83"/>
    </location>
</feature>
<feature type="transmembrane region" description="Helical" evidence="1">
    <location>
        <begin position="6"/>
        <end position="25"/>
    </location>
</feature>
<dbReference type="GO" id="GO:0044660">
    <property type="term" value="P:viral release via pore formation in host cell membrane"/>
    <property type="evidence" value="ECO:0007669"/>
    <property type="project" value="InterPro"/>
</dbReference>
<dbReference type="Proteomes" id="UP000461948">
    <property type="component" value="Unassembled WGS sequence"/>
</dbReference>
<proteinExistence type="predicted"/>
<accession>A0A7X2SVG8</accession>
<feature type="transmembrane region" description="Helical" evidence="1">
    <location>
        <begin position="37"/>
        <end position="56"/>
    </location>
</feature>
<gene>
    <name evidence="2" type="ORF">GKC49_10420</name>
</gene>
<dbReference type="AlphaFoldDB" id="A0A7X2SVG8"/>
<dbReference type="InterPro" id="IPR007633">
    <property type="entry name" value="Phage_P2_Holin"/>
</dbReference>
<keyword evidence="1" id="KW-0472">Membrane</keyword>
<sequence>MQDHEKTLMQLLLIGGVIALGKVLASNEKITPRLIAGRVILGSAISVAAGAALVQFPDMSPLAVNGVGAGLGILGYQFCEMWLRRRLGGNDKEK</sequence>
<keyword evidence="1" id="KW-0812">Transmembrane</keyword>
<comment type="caution">
    <text evidence="2">The sequence shown here is derived from an EMBL/GenBank/DDBJ whole genome shotgun (WGS) entry which is preliminary data.</text>
</comment>
<dbReference type="EMBL" id="WKLC01000377">
    <property type="protein sequence ID" value="MSE15525.1"/>
    <property type="molecule type" value="Genomic_DNA"/>
</dbReference>
<protein>
    <submittedName>
        <fullName evidence="2">Holin</fullName>
    </submittedName>
</protein>
<keyword evidence="1" id="KW-1133">Transmembrane helix</keyword>
<organism evidence="2 3">
    <name type="scientific">Enterobacter agglomerans</name>
    <name type="common">Erwinia herbicola</name>
    <name type="synonym">Pantoea agglomerans</name>
    <dbReference type="NCBI Taxonomy" id="549"/>
    <lineage>
        <taxon>Bacteria</taxon>
        <taxon>Pseudomonadati</taxon>
        <taxon>Pseudomonadota</taxon>
        <taxon>Gammaproteobacteria</taxon>
        <taxon>Enterobacterales</taxon>
        <taxon>Erwiniaceae</taxon>
        <taxon>Pantoea</taxon>
        <taxon>Pantoea agglomerans group</taxon>
    </lineage>
</organism>
<name>A0A7X2SVG8_ENTAG</name>